<reference evidence="1" key="1">
    <citation type="submission" date="2018-05" db="EMBL/GenBank/DDBJ databases">
        <authorList>
            <person name="Lanie J.A."/>
            <person name="Ng W.-L."/>
            <person name="Kazmierczak K.M."/>
            <person name="Andrzejewski T.M."/>
            <person name="Davidsen T.M."/>
            <person name="Wayne K.J."/>
            <person name="Tettelin H."/>
            <person name="Glass J.I."/>
            <person name="Rusch D."/>
            <person name="Podicherti R."/>
            <person name="Tsui H.-C.T."/>
            <person name="Winkler M.E."/>
        </authorList>
    </citation>
    <scope>NUCLEOTIDE SEQUENCE</scope>
</reference>
<gene>
    <name evidence="1" type="ORF">METZ01_LOCUS262231</name>
</gene>
<dbReference type="Pfam" id="PF13489">
    <property type="entry name" value="Methyltransf_23"/>
    <property type="match status" value="1"/>
</dbReference>
<dbReference type="CDD" id="cd02440">
    <property type="entry name" value="AdoMet_MTases"/>
    <property type="match status" value="1"/>
</dbReference>
<dbReference type="Gene3D" id="3.40.50.150">
    <property type="entry name" value="Vaccinia Virus protein VP39"/>
    <property type="match status" value="1"/>
</dbReference>
<dbReference type="EMBL" id="UINC01073187">
    <property type="protein sequence ID" value="SVC09377.1"/>
    <property type="molecule type" value="Genomic_DNA"/>
</dbReference>
<dbReference type="InterPro" id="IPR029063">
    <property type="entry name" value="SAM-dependent_MTases_sf"/>
</dbReference>
<feature type="non-terminal residue" evidence="1">
    <location>
        <position position="1"/>
    </location>
</feature>
<dbReference type="AlphaFoldDB" id="A0A382JDR2"/>
<sequence length="300" mass="34256">VTEKPYLDFYAKQGARLVSRDVDDKGKFFRARESLYIALGISPGFLRGKTVIEFGPGTGHNALYTDWLGPSRFVLVDGGPDILAASKERLVTNGSDLVEREFICSLFDDYNSMELFDFVIAEGCIPNQTNPVDLFKKMQRFVKPGGLMLFTTVSPVSWLSEIFRRLAKNRIVSLEMSEEEQVNLMVSKLEGHFDTLNNMARTPEEWILDNLFQPHGEGKLFTIPDSLNNLSSEFIVSGTSPTYYQDWAWYKDVAHSNTERNARFIETYFSNVLNFVDRRFIFPTHSQELGRQVEEIASNI</sequence>
<evidence type="ECO:0000313" key="1">
    <source>
        <dbReference type="EMBL" id="SVC09377.1"/>
    </source>
</evidence>
<dbReference type="SUPFAM" id="SSF53335">
    <property type="entry name" value="S-adenosyl-L-methionine-dependent methyltransferases"/>
    <property type="match status" value="1"/>
</dbReference>
<accession>A0A382JDR2</accession>
<proteinExistence type="predicted"/>
<feature type="non-terminal residue" evidence="1">
    <location>
        <position position="300"/>
    </location>
</feature>
<protein>
    <recommendedName>
        <fullName evidence="2">Methyltransferase domain-containing protein</fullName>
    </recommendedName>
</protein>
<evidence type="ECO:0008006" key="2">
    <source>
        <dbReference type="Google" id="ProtNLM"/>
    </source>
</evidence>
<organism evidence="1">
    <name type="scientific">marine metagenome</name>
    <dbReference type="NCBI Taxonomy" id="408172"/>
    <lineage>
        <taxon>unclassified sequences</taxon>
        <taxon>metagenomes</taxon>
        <taxon>ecological metagenomes</taxon>
    </lineage>
</organism>
<name>A0A382JDR2_9ZZZZ</name>